<dbReference type="InterPro" id="IPR029063">
    <property type="entry name" value="SAM-dependent_MTases_sf"/>
</dbReference>
<organism evidence="1 2">
    <name type="scientific">Dyella japonica</name>
    <dbReference type="NCBI Taxonomy" id="231455"/>
    <lineage>
        <taxon>Bacteria</taxon>
        <taxon>Pseudomonadati</taxon>
        <taxon>Pseudomonadota</taxon>
        <taxon>Gammaproteobacteria</taxon>
        <taxon>Lysobacterales</taxon>
        <taxon>Rhodanobacteraceae</taxon>
        <taxon>Dyella</taxon>
    </lineage>
</organism>
<comment type="caution">
    <text evidence="1">The sequence shown here is derived from an EMBL/GenBank/DDBJ whole genome shotgun (WGS) entry which is preliminary data.</text>
</comment>
<evidence type="ECO:0000313" key="2">
    <source>
        <dbReference type="Proteomes" id="UP001549184"/>
    </source>
</evidence>
<proteinExistence type="predicted"/>
<dbReference type="RefSeq" id="WP_354015794.1">
    <property type="nucleotide sequence ID" value="NZ_JBEPMU010000007.1"/>
</dbReference>
<sequence length="220" mass="24582">MSNMDAAMYRIANSYEHWLQRRYVKGKLAMDPAYAATAALIKHRPMPLLDIGCGIGLLGQYLHARGIVTRYLGVDSDPRKIEAGNRALRQAGLDGVLQLRQTDGTSQQPIRGHVALLDVLHYLPRDGQHALLDNAIAHLAPGGLLVIRNVLRERSWRYAYTRVSEFFLSASGWMRVGAQHYPSADELRRQLETAGLTVTIRSLHGKTLFDSYLLVAARPK</sequence>
<dbReference type="Proteomes" id="UP001549184">
    <property type="component" value="Unassembled WGS sequence"/>
</dbReference>
<keyword evidence="1" id="KW-0808">Transferase</keyword>
<dbReference type="GO" id="GO:0032259">
    <property type="term" value="P:methylation"/>
    <property type="evidence" value="ECO:0007669"/>
    <property type="project" value="UniProtKB-KW"/>
</dbReference>
<reference evidence="1 2" key="1">
    <citation type="submission" date="2024-06" db="EMBL/GenBank/DDBJ databases">
        <title>Sorghum-associated microbial communities from plants grown in Nebraska, USA.</title>
        <authorList>
            <person name="Schachtman D."/>
        </authorList>
    </citation>
    <scope>NUCLEOTIDE SEQUENCE [LARGE SCALE GENOMIC DNA]</scope>
    <source>
        <strain evidence="1 2">1073</strain>
    </source>
</reference>
<accession>A0ABV2K022</accession>
<dbReference type="Gene3D" id="3.40.50.150">
    <property type="entry name" value="Vaccinia Virus protein VP39"/>
    <property type="match status" value="1"/>
</dbReference>
<keyword evidence="1" id="KW-0489">Methyltransferase</keyword>
<dbReference type="Pfam" id="PF13489">
    <property type="entry name" value="Methyltransf_23"/>
    <property type="match status" value="1"/>
</dbReference>
<protein>
    <submittedName>
        <fullName evidence="1">2-polyprenyl-3-methyl-5-hydroxy-6-metoxy-1, 4-benzoquinol methylase</fullName>
    </submittedName>
</protein>
<dbReference type="GO" id="GO:0008168">
    <property type="term" value="F:methyltransferase activity"/>
    <property type="evidence" value="ECO:0007669"/>
    <property type="project" value="UniProtKB-KW"/>
</dbReference>
<name>A0ABV2K022_9GAMM</name>
<gene>
    <name evidence="1" type="ORF">ABIC75_004179</name>
</gene>
<dbReference type="EMBL" id="JBEPMU010000007">
    <property type="protein sequence ID" value="MET3654431.1"/>
    <property type="molecule type" value="Genomic_DNA"/>
</dbReference>
<evidence type="ECO:0000313" key="1">
    <source>
        <dbReference type="EMBL" id="MET3654431.1"/>
    </source>
</evidence>
<keyword evidence="2" id="KW-1185">Reference proteome</keyword>
<dbReference type="CDD" id="cd02440">
    <property type="entry name" value="AdoMet_MTases"/>
    <property type="match status" value="1"/>
</dbReference>
<dbReference type="SUPFAM" id="SSF53335">
    <property type="entry name" value="S-adenosyl-L-methionine-dependent methyltransferases"/>
    <property type="match status" value="1"/>
</dbReference>